<dbReference type="InterPro" id="IPR001789">
    <property type="entry name" value="Sig_transdc_resp-reg_receiver"/>
</dbReference>
<gene>
    <name evidence="4" type="ORF">J2X20_001161</name>
</gene>
<dbReference type="InterPro" id="IPR011990">
    <property type="entry name" value="TPR-like_helical_dom_sf"/>
</dbReference>
<dbReference type="InterPro" id="IPR011006">
    <property type="entry name" value="CheY-like_superfamily"/>
</dbReference>
<feature type="modified residue" description="4-aspartylphosphate" evidence="1">
    <location>
        <position position="66"/>
    </location>
</feature>
<dbReference type="PANTHER" id="PTHR43228">
    <property type="entry name" value="TWO-COMPONENT RESPONSE REGULATOR"/>
    <property type="match status" value="1"/>
</dbReference>
<evidence type="ECO:0000259" key="3">
    <source>
        <dbReference type="PROSITE" id="PS50110"/>
    </source>
</evidence>
<keyword evidence="5" id="KW-1185">Reference proteome</keyword>
<sequence length="544" mass="59434">MINNWATTADPLRGSQVLLVEDFEAMRSVLKGLLLRCGTQHVDTARDGREATAMLSAKSYDIVMCDYNLGEGKNGQQLLEEARLRNWIGPATVWLMITAEKTSIMVSAAAEESPDDYLLKPITESMLQSRLLKLVERKAALAGIAVAMKAQDWRKALRLCEEQIAGGTKSLAEVLRLQAQLHQKLDDWPQAQAVYEGVLQRGPIPWAKLGLAQVLLHNRELERAQALLQDTVREHPQYLEAYDELAGLLSSQGQGEQQVALLERAVNLSPNSAHRQSALGVAALARDQRDIAVRAFSRAIKLTEHSAIESLEPFLGMARMQTEAGNPGEAQKLVATMTQRYNSHDAQLLAKAEQVRALQALGDKAGAARLAAELVALSADETSPGAADIAARIAETLIDAQQAEAATQLLQHVTRNNYDNERLLQRTQRAFERLGLGMAGGELVAAARREATNAMKDSMRLMAEGDPQAALEGLRSAKTSMPRNVRVLLNFAAVAMTVLQRHGRSAALEAEMRQSITTAQALKPDDARAADLLQQLDRWTTDAA</sequence>
<reference evidence="4 5" key="1">
    <citation type="submission" date="2023-07" db="EMBL/GenBank/DDBJ databases">
        <title>Sorghum-associated microbial communities from plants grown in Nebraska, USA.</title>
        <authorList>
            <person name="Schachtman D."/>
        </authorList>
    </citation>
    <scope>NUCLEOTIDE SEQUENCE [LARGE SCALE GENOMIC DNA]</scope>
    <source>
        <strain evidence="4 5">BE314</strain>
    </source>
</reference>
<dbReference type="RefSeq" id="WP_310262164.1">
    <property type="nucleotide sequence ID" value="NZ_JAVDXU010000001.1"/>
</dbReference>
<keyword evidence="1" id="KW-0597">Phosphoprotein</keyword>
<feature type="domain" description="Response regulatory" evidence="3">
    <location>
        <begin position="16"/>
        <end position="135"/>
    </location>
</feature>
<dbReference type="PANTHER" id="PTHR43228:SF1">
    <property type="entry name" value="TWO-COMPONENT RESPONSE REGULATOR ARR22"/>
    <property type="match status" value="1"/>
</dbReference>
<dbReference type="EMBL" id="JAVDXU010000001">
    <property type="protein sequence ID" value="MDR7268532.1"/>
    <property type="molecule type" value="Genomic_DNA"/>
</dbReference>
<dbReference type="Proteomes" id="UP001180453">
    <property type="component" value="Unassembled WGS sequence"/>
</dbReference>
<dbReference type="SUPFAM" id="SSF48452">
    <property type="entry name" value="TPR-like"/>
    <property type="match status" value="1"/>
</dbReference>
<comment type="caution">
    <text evidence="4">The sequence shown here is derived from an EMBL/GenBank/DDBJ whole genome shotgun (WGS) entry which is preliminary data.</text>
</comment>
<feature type="repeat" description="TPR" evidence="2">
    <location>
        <begin position="239"/>
        <end position="272"/>
    </location>
</feature>
<evidence type="ECO:0000256" key="2">
    <source>
        <dbReference type="PROSITE-ProRule" id="PRU00339"/>
    </source>
</evidence>
<evidence type="ECO:0000313" key="4">
    <source>
        <dbReference type="EMBL" id="MDR7268532.1"/>
    </source>
</evidence>
<organism evidence="4 5">
    <name type="scientific">Roseateles saccharophilus</name>
    <name type="common">Pseudomonas saccharophila</name>
    <dbReference type="NCBI Taxonomy" id="304"/>
    <lineage>
        <taxon>Bacteria</taxon>
        <taxon>Pseudomonadati</taxon>
        <taxon>Pseudomonadota</taxon>
        <taxon>Betaproteobacteria</taxon>
        <taxon>Burkholderiales</taxon>
        <taxon>Sphaerotilaceae</taxon>
        <taxon>Roseateles</taxon>
    </lineage>
</organism>
<keyword evidence="4" id="KW-0238">DNA-binding</keyword>
<proteinExistence type="predicted"/>
<keyword evidence="2" id="KW-0802">TPR repeat</keyword>
<accession>A0ABU1YI53</accession>
<dbReference type="Gene3D" id="1.25.40.10">
    <property type="entry name" value="Tetratricopeptide repeat domain"/>
    <property type="match status" value="1"/>
</dbReference>
<dbReference type="InterPro" id="IPR019734">
    <property type="entry name" value="TPR_rpt"/>
</dbReference>
<evidence type="ECO:0000313" key="5">
    <source>
        <dbReference type="Proteomes" id="UP001180453"/>
    </source>
</evidence>
<dbReference type="SUPFAM" id="SSF52172">
    <property type="entry name" value="CheY-like"/>
    <property type="match status" value="1"/>
</dbReference>
<dbReference type="InterPro" id="IPR052048">
    <property type="entry name" value="ST_Response_Regulator"/>
</dbReference>
<dbReference type="CDD" id="cd17589">
    <property type="entry name" value="REC_TPR"/>
    <property type="match status" value="1"/>
</dbReference>
<dbReference type="GO" id="GO:0003677">
    <property type="term" value="F:DNA binding"/>
    <property type="evidence" value="ECO:0007669"/>
    <property type="project" value="UniProtKB-KW"/>
</dbReference>
<dbReference type="PROSITE" id="PS50005">
    <property type="entry name" value="TPR"/>
    <property type="match status" value="1"/>
</dbReference>
<dbReference type="PROSITE" id="PS50110">
    <property type="entry name" value="RESPONSE_REGULATORY"/>
    <property type="match status" value="1"/>
</dbReference>
<evidence type="ECO:0000256" key="1">
    <source>
        <dbReference type="PROSITE-ProRule" id="PRU00169"/>
    </source>
</evidence>
<dbReference type="Pfam" id="PF00072">
    <property type="entry name" value="Response_reg"/>
    <property type="match status" value="1"/>
</dbReference>
<protein>
    <submittedName>
        <fullName evidence="4">DNA-binding response OmpR family regulator</fullName>
    </submittedName>
</protein>
<name>A0ABU1YI53_ROSSA</name>
<dbReference type="Gene3D" id="3.40.50.2300">
    <property type="match status" value="1"/>
</dbReference>
<dbReference type="SMART" id="SM00448">
    <property type="entry name" value="REC"/>
    <property type="match status" value="1"/>
</dbReference>